<comment type="caution">
    <text evidence="1">The sequence shown here is derived from an EMBL/GenBank/DDBJ whole genome shotgun (WGS) entry which is preliminary data.</text>
</comment>
<dbReference type="InterPro" id="IPR010461">
    <property type="entry name" value="ComK"/>
</dbReference>
<reference evidence="1 2" key="1">
    <citation type="submission" date="2023-07" db="EMBL/GenBank/DDBJ databases">
        <title>Genomic Encyclopedia of Type Strains, Phase IV (KMG-IV): sequencing the most valuable type-strain genomes for metagenomic binning, comparative biology and taxonomic classification.</title>
        <authorList>
            <person name="Goeker M."/>
        </authorList>
    </citation>
    <scope>NUCLEOTIDE SEQUENCE [LARGE SCALE GENOMIC DNA]</scope>
    <source>
        <strain evidence="1 2">DSM 23948</strain>
    </source>
</reference>
<protein>
    <submittedName>
        <fullName evidence="1">Competence protein ComK</fullName>
    </submittedName>
</protein>
<dbReference type="Pfam" id="PF06338">
    <property type="entry name" value="ComK"/>
    <property type="match status" value="1"/>
</dbReference>
<evidence type="ECO:0000313" key="2">
    <source>
        <dbReference type="Proteomes" id="UP001231362"/>
    </source>
</evidence>
<dbReference type="RefSeq" id="WP_307148426.1">
    <property type="nucleotide sequence ID" value="NZ_JAUSTU010000001.1"/>
</dbReference>
<dbReference type="Proteomes" id="UP001231362">
    <property type="component" value="Unassembled WGS sequence"/>
</dbReference>
<proteinExistence type="predicted"/>
<gene>
    <name evidence="1" type="ORF">J2S07_000096</name>
</gene>
<accession>A0ABT9UYM7</accession>
<keyword evidence="2" id="KW-1185">Reference proteome</keyword>
<dbReference type="EMBL" id="JAUSTU010000001">
    <property type="protein sequence ID" value="MDQ0153798.1"/>
    <property type="molecule type" value="Genomic_DNA"/>
</dbReference>
<name>A0ABT9UYM7_9BACL</name>
<organism evidence="1 2">
    <name type="scientific">Anoxybacillus andreesenii</name>
    <dbReference type="NCBI Taxonomy" id="1325932"/>
    <lineage>
        <taxon>Bacteria</taxon>
        <taxon>Bacillati</taxon>
        <taxon>Bacillota</taxon>
        <taxon>Bacilli</taxon>
        <taxon>Bacillales</taxon>
        <taxon>Anoxybacillaceae</taxon>
        <taxon>Anoxybacillus</taxon>
    </lineage>
</organism>
<sequence>MDNGGKLIKEYKINASTVAVLPILYGNRIFSKIFDLGKGAISPFKPMDIVKESCMNNGSTYEGRKMAARRFIGTVHKVPIAISPLIYLFPTTSPENPHCIWIAYDHVIDYKKGELNCMTIVEFSNNQLIPIPISPSSFKNQLVRTMMLKTKLSKMTSVEHSNSIYTSEAGIQLSAENQQKYY</sequence>
<evidence type="ECO:0000313" key="1">
    <source>
        <dbReference type="EMBL" id="MDQ0153798.1"/>
    </source>
</evidence>